<proteinExistence type="inferred from homology"/>
<gene>
    <name evidence="12 16" type="primary">lexA</name>
    <name evidence="16" type="ORF">HOP12_04800</name>
</gene>
<keyword evidence="10 12" id="KW-0234">DNA repair</keyword>
<dbReference type="InterPro" id="IPR006200">
    <property type="entry name" value="LexA"/>
</dbReference>
<comment type="similarity">
    <text evidence="1 12 13">Belongs to the peptidase S24 family.</text>
</comment>
<evidence type="ECO:0000256" key="11">
    <source>
        <dbReference type="ARBA" id="ARBA00023236"/>
    </source>
</evidence>
<dbReference type="GO" id="GO:0009432">
    <property type="term" value="P:SOS response"/>
    <property type="evidence" value="ECO:0007669"/>
    <property type="project" value="UniProtKB-UniRule"/>
</dbReference>
<dbReference type="GO" id="GO:0004252">
    <property type="term" value="F:serine-type endopeptidase activity"/>
    <property type="evidence" value="ECO:0007669"/>
    <property type="project" value="UniProtKB-UniRule"/>
</dbReference>
<keyword evidence="6 12" id="KW-0068">Autocatalytic cleavage</keyword>
<dbReference type="EMBL" id="JABFRW010000052">
    <property type="protein sequence ID" value="NOT33473.1"/>
    <property type="molecule type" value="Genomic_DNA"/>
</dbReference>
<dbReference type="PRINTS" id="PR00726">
    <property type="entry name" value="LEXASERPTASE"/>
</dbReference>
<feature type="domain" description="Peptidase S24/S26A/S26B/S26C" evidence="14">
    <location>
        <begin position="81"/>
        <end position="195"/>
    </location>
</feature>
<dbReference type="PANTHER" id="PTHR33516">
    <property type="entry name" value="LEXA REPRESSOR"/>
    <property type="match status" value="1"/>
</dbReference>
<dbReference type="Pfam" id="PF01726">
    <property type="entry name" value="LexA_DNA_bind"/>
    <property type="match status" value="1"/>
</dbReference>
<dbReference type="InterPro" id="IPR039418">
    <property type="entry name" value="LexA-like"/>
</dbReference>
<dbReference type="AlphaFoldDB" id="A0A849SIP0"/>
<dbReference type="InterPro" id="IPR015927">
    <property type="entry name" value="Peptidase_S24_S26A/B/C"/>
</dbReference>
<dbReference type="SUPFAM" id="SSF51306">
    <property type="entry name" value="LexA/Signal peptidase"/>
    <property type="match status" value="1"/>
</dbReference>
<evidence type="ECO:0000256" key="7">
    <source>
        <dbReference type="ARBA" id="ARBA00023015"/>
    </source>
</evidence>
<keyword evidence="4 12" id="KW-0227">DNA damage</keyword>
<evidence type="ECO:0000256" key="10">
    <source>
        <dbReference type="ARBA" id="ARBA00023204"/>
    </source>
</evidence>
<feature type="active site" description="For autocatalytic cleavage activity" evidence="12">
    <location>
        <position position="123"/>
    </location>
</feature>
<dbReference type="SUPFAM" id="SSF46785">
    <property type="entry name" value="Winged helix' DNA-binding domain"/>
    <property type="match status" value="1"/>
</dbReference>
<dbReference type="GO" id="GO:0003677">
    <property type="term" value="F:DNA binding"/>
    <property type="evidence" value="ECO:0007669"/>
    <property type="project" value="UniProtKB-UniRule"/>
</dbReference>
<dbReference type="InterPro" id="IPR050077">
    <property type="entry name" value="LexA_repressor"/>
</dbReference>
<dbReference type="HAMAP" id="MF_00015">
    <property type="entry name" value="LexA"/>
    <property type="match status" value="1"/>
</dbReference>
<evidence type="ECO:0000256" key="5">
    <source>
        <dbReference type="ARBA" id="ARBA00022801"/>
    </source>
</evidence>
<evidence type="ECO:0000256" key="13">
    <source>
        <dbReference type="RuleBase" id="RU003991"/>
    </source>
</evidence>
<reference evidence="16 17" key="1">
    <citation type="submission" date="2020-04" db="EMBL/GenBank/DDBJ databases">
        <title>Metagenomic profiling of ammonia- and methane-oxidizing microorganisms in a Dutch drinking water treatment plant.</title>
        <authorList>
            <person name="Poghosyan L."/>
            <person name="Leucker S."/>
        </authorList>
    </citation>
    <scope>NUCLEOTIDE SEQUENCE [LARGE SCALE GENOMIC DNA]</scope>
    <source>
        <strain evidence="16">S-RSF-IL-03</strain>
    </source>
</reference>
<accession>A0A849SIP0</accession>
<comment type="catalytic activity">
    <reaction evidence="12">
        <text>Hydrolysis of Ala-|-Gly bond in repressor LexA.</text>
        <dbReference type="EC" id="3.4.21.88"/>
    </reaction>
</comment>
<evidence type="ECO:0000313" key="16">
    <source>
        <dbReference type="EMBL" id="NOT33473.1"/>
    </source>
</evidence>
<dbReference type="InterPro" id="IPR006197">
    <property type="entry name" value="Peptidase_S24_LexA"/>
</dbReference>
<evidence type="ECO:0000256" key="8">
    <source>
        <dbReference type="ARBA" id="ARBA00023125"/>
    </source>
</evidence>
<keyword evidence="2 12" id="KW-0678">Repressor</keyword>
<dbReference type="InterPro" id="IPR006199">
    <property type="entry name" value="LexA_DNA-bd_dom"/>
</dbReference>
<dbReference type="InterPro" id="IPR036388">
    <property type="entry name" value="WH-like_DNA-bd_sf"/>
</dbReference>
<dbReference type="GO" id="GO:0006260">
    <property type="term" value="P:DNA replication"/>
    <property type="evidence" value="ECO:0007669"/>
    <property type="project" value="UniProtKB-UniRule"/>
</dbReference>
<dbReference type="NCBIfam" id="TIGR00498">
    <property type="entry name" value="lexA"/>
    <property type="match status" value="1"/>
</dbReference>
<dbReference type="Gene3D" id="2.10.109.10">
    <property type="entry name" value="Umud Fragment, subunit A"/>
    <property type="match status" value="1"/>
</dbReference>
<evidence type="ECO:0000313" key="17">
    <source>
        <dbReference type="Proteomes" id="UP000580839"/>
    </source>
</evidence>
<keyword evidence="9 12" id="KW-0804">Transcription</keyword>
<feature type="active site" description="For autocatalytic cleavage activity" evidence="12">
    <location>
        <position position="160"/>
    </location>
</feature>
<dbReference type="Gene3D" id="1.10.10.10">
    <property type="entry name" value="Winged helix-like DNA-binding domain superfamily/Winged helix DNA-binding domain"/>
    <property type="match status" value="1"/>
</dbReference>
<dbReference type="InterPro" id="IPR036286">
    <property type="entry name" value="LexA/Signal_pep-like_sf"/>
</dbReference>
<comment type="subunit">
    <text evidence="12">Homodimer.</text>
</comment>
<evidence type="ECO:0000256" key="9">
    <source>
        <dbReference type="ARBA" id="ARBA00023163"/>
    </source>
</evidence>
<organism evidence="16 17">
    <name type="scientific">Eiseniibacteriota bacterium</name>
    <dbReference type="NCBI Taxonomy" id="2212470"/>
    <lineage>
        <taxon>Bacteria</taxon>
        <taxon>Candidatus Eiseniibacteriota</taxon>
    </lineage>
</organism>
<evidence type="ECO:0000259" key="15">
    <source>
        <dbReference type="Pfam" id="PF01726"/>
    </source>
</evidence>
<name>A0A849SIP0_UNCEI</name>
<keyword evidence="7 12" id="KW-0805">Transcription regulation</keyword>
<dbReference type="Proteomes" id="UP000580839">
    <property type="component" value="Unassembled WGS sequence"/>
</dbReference>
<feature type="site" description="Cleavage; by autolysis" evidence="12">
    <location>
        <begin position="88"/>
        <end position="89"/>
    </location>
</feature>
<dbReference type="CDD" id="cd06529">
    <property type="entry name" value="S24_LexA-like"/>
    <property type="match status" value="1"/>
</dbReference>
<keyword evidence="5 12" id="KW-0378">Hydrolase</keyword>
<protein>
    <recommendedName>
        <fullName evidence="12">LexA repressor</fullName>
        <ecNumber evidence="12">3.4.21.88</ecNumber>
    </recommendedName>
</protein>
<dbReference type="Pfam" id="PF00717">
    <property type="entry name" value="Peptidase_S24"/>
    <property type="match status" value="1"/>
</dbReference>
<comment type="function">
    <text evidence="12">Represses a number of genes involved in the response to DNA damage (SOS response), including recA and lexA. In the presence of single-stranded DNA, RecA interacts with LexA causing an autocatalytic cleavage which disrupts the DNA-binding part of LexA, leading to derepression of the SOS regulon and eventually DNA repair.</text>
</comment>
<evidence type="ECO:0000256" key="4">
    <source>
        <dbReference type="ARBA" id="ARBA00022763"/>
    </source>
</evidence>
<evidence type="ECO:0000256" key="1">
    <source>
        <dbReference type="ARBA" id="ARBA00007484"/>
    </source>
</evidence>
<evidence type="ECO:0000256" key="6">
    <source>
        <dbReference type="ARBA" id="ARBA00022813"/>
    </source>
</evidence>
<dbReference type="GO" id="GO:0006281">
    <property type="term" value="P:DNA repair"/>
    <property type="evidence" value="ECO:0007669"/>
    <property type="project" value="UniProtKB-UniRule"/>
</dbReference>
<evidence type="ECO:0000256" key="12">
    <source>
        <dbReference type="HAMAP-Rule" id="MF_00015"/>
    </source>
</evidence>
<keyword evidence="3 12" id="KW-0235">DNA replication</keyword>
<dbReference type="GO" id="GO:0045892">
    <property type="term" value="P:negative regulation of DNA-templated transcription"/>
    <property type="evidence" value="ECO:0007669"/>
    <property type="project" value="UniProtKB-UniRule"/>
</dbReference>
<keyword evidence="8 12" id="KW-0238">DNA-binding</keyword>
<dbReference type="GO" id="GO:0006508">
    <property type="term" value="P:proteolysis"/>
    <property type="evidence" value="ECO:0007669"/>
    <property type="project" value="InterPro"/>
</dbReference>
<feature type="domain" description="LexA repressor DNA-binding" evidence="15">
    <location>
        <begin position="2"/>
        <end position="63"/>
    </location>
</feature>
<dbReference type="FunFam" id="2.10.109.10:FF:000001">
    <property type="entry name" value="LexA repressor"/>
    <property type="match status" value="1"/>
</dbReference>
<evidence type="ECO:0000256" key="2">
    <source>
        <dbReference type="ARBA" id="ARBA00022491"/>
    </source>
</evidence>
<comment type="caution">
    <text evidence="16">The sequence shown here is derived from an EMBL/GenBank/DDBJ whole genome shotgun (WGS) entry which is preliminary data.</text>
</comment>
<dbReference type="EC" id="3.4.21.88" evidence="12"/>
<sequence>MLSERAREILDYIRTFARERGYPPTIREIGEAFEIMSTNGVRHHLTSLEREGFIRRNAKISRGIDLLLHDDGPLPQLGGIPILGRVAAGEPILAETSFDESLKPGELFGDTQGLFALKVRGDSMIDAGILEGDFVIVRSQDRASSGDMIVALIGDEATVKYYRPRGTHLELEPANEKYKPILVGSDQEFRVLGIVKGVMRTVGR</sequence>
<keyword evidence="11 12" id="KW-0742">SOS response</keyword>
<evidence type="ECO:0000256" key="3">
    <source>
        <dbReference type="ARBA" id="ARBA00022705"/>
    </source>
</evidence>
<evidence type="ECO:0000259" key="14">
    <source>
        <dbReference type="Pfam" id="PF00717"/>
    </source>
</evidence>
<dbReference type="PANTHER" id="PTHR33516:SF2">
    <property type="entry name" value="LEXA REPRESSOR-RELATED"/>
    <property type="match status" value="1"/>
</dbReference>
<feature type="DNA-binding region" description="H-T-H motif" evidence="12">
    <location>
        <begin position="26"/>
        <end position="46"/>
    </location>
</feature>
<dbReference type="InterPro" id="IPR036390">
    <property type="entry name" value="WH_DNA-bd_sf"/>
</dbReference>